<reference evidence="1 2" key="2">
    <citation type="submission" date="2018-11" db="EMBL/GenBank/DDBJ databases">
        <authorList>
            <consortium name="Pathogen Informatics"/>
        </authorList>
    </citation>
    <scope>NUCLEOTIDE SEQUENCE [LARGE SCALE GENOMIC DNA]</scope>
</reference>
<protein>
    <submittedName>
        <fullName evidence="1 3">Uncharacterized protein</fullName>
    </submittedName>
</protein>
<dbReference type="WBParaSite" id="ASIM_0001815401-mRNA-1">
    <property type="protein sequence ID" value="ASIM_0001815401-mRNA-1"/>
    <property type="gene ID" value="ASIM_0001815401"/>
</dbReference>
<evidence type="ECO:0000313" key="1">
    <source>
        <dbReference type="EMBL" id="VDK60686.1"/>
    </source>
</evidence>
<name>A0A0M3KB08_ANISI</name>
<accession>A0A0M3KB08</accession>
<evidence type="ECO:0000313" key="3">
    <source>
        <dbReference type="WBParaSite" id="ASIM_0001815401-mRNA-1"/>
    </source>
</evidence>
<evidence type="ECO:0000313" key="2">
    <source>
        <dbReference type="Proteomes" id="UP000267096"/>
    </source>
</evidence>
<dbReference type="AlphaFoldDB" id="A0A0M3KB08"/>
<proteinExistence type="predicted"/>
<organism evidence="3">
    <name type="scientific">Anisakis simplex</name>
    <name type="common">Herring worm</name>
    <dbReference type="NCBI Taxonomy" id="6269"/>
    <lineage>
        <taxon>Eukaryota</taxon>
        <taxon>Metazoa</taxon>
        <taxon>Ecdysozoa</taxon>
        <taxon>Nematoda</taxon>
        <taxon>Chromadorea</taxon>
        <taxon>Rhabditida</taxon>
        <taxon>Spirurina</taxon>
        <taxon>Ascaridomorpha</taxon>
        <taxon>Ascaridoidea</taxon>
        <taxon>Anisakidae</taxon>
        <taxon>Anisakis</taxon>
        <taxon>Anisakis simplex complex</taxon>
    </lineage>
</organism>
<dbReference type="Proteomes" id="UP000267096">
    <property type="component" value="Unassembled WGS sequence"/>
</dbReference>
<sequence>MVVTMVFVSGLRSVETRQKLLENEELSVKEALEHAEAFEKVVENAPSIGRRNESVLGTVKVSKEQKNLRLSQREQRRGKWERDKRDANLGLRGGLGSLVNRISDWE</sequence>
<reference evidence="3" key="1">
    <citation type="submission" date="2017-02" db="UniProtKB">
        <authorList>
            <consortium name="WormBaseParasite"/>
        </authorList>
    </citation>
    <scope>IDENTIFICATION</scope>
</reference>
<dbReference type="EMBL" id="UYRR01034269">
    <property type="protein sequence ID" value="VDK60686.1"/>
    <property type="molecule type" value="Genomic_DNA"/>
</dbReference>
<gene>
    <name evidence="1" type="ORF">ASIM_LOCUS17556</name>
</gene>
<keyword evidence="2" id="KW-1185">Reference proteome</keyword>